<protein>
    <recommendedName>
        <fullName evidence="2">Peptidase C39-like domain-containing protein</fullName>
    </recommendedName>
</protein>
<proteinExistence type="predicted"/>
<evidence type="ECO:0000313" key="4">
    <source>
        <dbReference type="Proteomes" id="UP000006851"/>
    </source>
</evidence>
<dbReference type="Pfam" id="PF13529">
    <property type="entry name" value="Peptidase_C39_2"/>
    <property type="match status" value="1"/>
</dbReference>
<name>F2NAI4_CORGP</name>
<sequence>MLVAVLLCALAFIILRFALPAHAFGGVTDLLGITRSGSIAVEPMSQLPELPNGCEITSLAVCLRDRGFNVDNTKLAETYLRRVPITVKGTTRYGPDPEDAYAGDPRSKRDAYYCFTKPITQAANAYLRDQGSDLSAHDMSGCSLDDIERRIDEGVPVMVWTTLDASTPPTHSSVSWTISSSGSAYYPYVNLHCMVVAGYDEGRRTLTMCNPLDASEPIDYDIDDFTPTFEALGSRAVAIW</sequence>
<dbReference type="PANTHER" id="PTHR37806">
    <property type="entry name" value="LMO0724 PROTEIN"/>
    <property type="match status" value="1"/>
</dbReference>
<dbReference type="Gene3D" id="3.90.70.10">
    <property type="entry name" value="Cysteine proteinases"/>
    <property type="match status" value="1"/>
</dbReference>
<feature type="signal peptide" evidence="1">
    <location>
        <begin position="1"/>
        <end position="23"/>
    </location>
</feature>
<organism evidence="3 4">
    <name type="scientific">Coriobacterium glomerans (strain ATCC 49209 / DSM 20642 / JCM 10262 / PW2)</name>
    <dbReference type="NCBI Taxonomy" id="700015"/>
    <lineage>
        <taxon>Bacteria</taxon>
        <taxon>Bacillati</taxon>
        <taxon>Actinomycetota</taxon>
        <taxon>Coriobacteriia</taxon>
        <taxon>Coriobacteriales</taxon>
        <taxon>Coriobacteriaceae</taxon>
        <taxon>Coriobacterium</taxon>
    </lineage>
</organism>
<dbReference type="InterPro" id="IPR039564">
    <property type="entry name" value="Peptidase_C39-like"/>
</dbReference>
<dbReference type="PANTHER" id="PTHR37806:SF1">
    <property type="entry name" value="PEPTIDASE C39-LIKE DOMAIN-CONTAINING PROTEIN"/>
    <property type="match status" value="1"/>
</dbReference>
<dbReference type="eggNOG" id="COG4990">
    <property type="taxonomic scope" value="Bacteria"/>
</dbReference>
<dbReference type="RefSeq" id="WP_013708254.1">
    <property type="nucleotide sequence ID" value="NC_015389.1"/>
</dbReference>
<accession>F2NAI4</accession>
<evidence type="ECO:0000259" key="2">
    <source>
        <dbReference type="Pfam" id="PF13529"/>
    </source>
</evidence>
<evidence type="ECO:0000313" key="3">
    <source>
        <dbReference type="EMBL" id="AEB06511.1"/>
    </source>
</evidence>
<feature type="chain" id="PRO_5003282492" description="Peptidase C39-like domain-containing protein" evidence="1">
    <location>
        <begin position="24"/>
        <end position="240"/>
    </location>
</feature>
<dbReference type="KEGG" id="cgo:Corgl_0393"/>
<keyword evidence="1" id="KW-0732">Signal</keyword>
<dbReference type="EMBL" id="CP002628">
    <property type="protein sequence ID" value="AEB06511.1"/>
    <property type="molecule type" value="Genomic_DNA"/>
</dbReference>
<dbReference type="AlphaFoldDB" id="F2NAI4"/>
<reference evidence="4" key="1">
    <citation type="journal article" date="2013" name="Stand. Genomic Sci.">
        <title>Complete genome sequence of Coriobacterium glomerans type strain (PW2(T)) from the midgut of Pyrrhocoris apterus L. (red soldier bug).</title>
        <authorList>
            <person name="Stackebrandt E."/>
            <person name="Zeytun A."/>
            <person name="Lapidus A."/>
            <person name="Nolan M."/>
            <person name="Lucas S."/>
            <person name="Hammon N."/>
            <person name="Deshpande S."/>
            <person name="Cheng J.F."/>
            <person name="Tapia R."/>
            <person name="Goodwin L.A."/>
            <person name="Pitluck S."/>
            <person name="Liolios K."/>
            <person name="Pagani I."/>
            <person name="Ivanova N."/>
            <person name="Mavromatis K."/>
            <person name="Mikhailova N."/>
            <person name="Huntemann M."/>
            <person name="Pati A."/>
            <person name="Chen A."/>
            <person name="Palaniappan K."/>
            <person name="Chang Y.J."/>
            <person name="Land M."/>
            <person name="Hauser L."/>
            <person name="Rohde M."/>
            <person name="Pukall R."/>
            <person name="Goker M."/>
            <person name="Detter J.C."/>
            <person name="Woyke T."/>
            <person name="Bristow J."/>
            <person name="Eisen J.A."/>
            <person name="Markowitz V."/>
            <person name="Hugenholtz P."/>
            <person name="Kyrpides N.C."/>
            <person name="Klenk H.P."/>
        </authorList>
    </citation>
    <scope>NUCLEOTIDE SEQUENCE</scope>
    <source>
        <strain evidence="4">ATCC 49209 / DSM 20642 / JCM 10262 / PW2</strain>
    </source>
</reference>
<keyword evidence="4" id="KW-1185">Reference proteome</keyword>
<dbReference type="Proteomes" id="UP000006851">
    <property type="component" value="Chromosome"/>
</dbReference>
<dbReference type="STRING" id="700015.Corgl_0393"/>
<feature type="domain" description="Peptidase C39-like" evidence="2">
    <location>
        <begin position="40"/>
        <end position="211"/>
    </location>
</feature>
<gene>
    <name evidence="3" type="ordered locus">Corgl_0393</name>
</gene>
<evidence type="ECO:0000256" key="1">
    <source>
        <dbReference type="SAM" id="SignalP"/>
    </source>
</evidence>
<dbReference type="HOGENOM" id="CLU_067297_1_2_11"/>